<proteinExistence type="predicted"/>
<feature type="non-terminal residue" evidence="1">
    <location>
        <position position="1"/>
    </location>
</feature>
<dbReference type="Proteomes" id="UP000774326">
    <property type="component" value="Unassembled WGS sequence"/>
</dbReference>
<sequence>KLLTQGILSSFQYEENLQRLLQNASDHKFDSWDDVEDFFSMAFTLKQGIIFQIVPNSEEGFEMKCQDCQCPLIKFTVITKIKDGNESIKITRTKNFAEKLEHHCPRVDFQKQVVRSFETIRSMNEKMEIEIQIAKAIKTQSWDISILQVYFLLTRESLLKAHVLTFNRLMRLVIRQKLLIATRDHISQSELQMVLFSTFVMLFHARLQVRFAKSYGIVLSSMRATHARALEMCIKDGFREEAAVIEHLNSTSLKGVVLEDG</sequence>
<gene>
    <name evidence="1" type="ORF">WICPIJ_003232</name>
</gene>
<name>A0A9P8Q814_WICPI</name>
<reference evidence="1" key="2">
    <citation type="submission" date="2021-01" db="EMBL/GenBank/DDBJ databases">
        <authorList>
            <person name="Schikora-Tamarit M.A."/>
        </authorList>
    </citation>
    <scope>NUCLEOTIDE SEQUENCE</scope>
    <source>
        <strain evidence="1">CBS2887</strain>
    </source>
</reference>
<accession>A0A9P8Q814</accession>
<evidence type="ECO:0000313" key="2">
    <source>
        <dbReference type="Proteomes" id="UP000774326"/>
    </source>
</evidence>
<comment type="caution">
    <text evidence="1">The sequence shown here is derived from an EMBL/GenBank/DDBJ whole genome shotgun (WGS) entry which is preliminary data.</text>
</comment>
<keyword evidence="2" id="KW-1185">Reference proteome</keyword>
<protein>
    <submittedName>
        <fullName evidence="1">Uncharacterized protein</fullName>
    </submittedName>
</protein>
<evidence type="ECO:0000313" key="1">
    <source>
        <dbReference type="EMBL" id="KAH3685798.1"/>
    </source>
</evidence>
<dbReference type="AlphaFoldDB" id="A0A9P8Q814"/>
<reference evidence="1" key="1">
    <citation type="journal article" date="2021" name="Open Biol.">
        <title>Shared evolutionary footprints suggest mitochondrial oxidative damage underlies multiple complex I losses in fungi.</title>
        <authorList>
            <person name="Schikora-Tamarit M.A."/>
            <person name="Marcet-Houben M."/>
            <person name="Nosek J."/>
            <person name="Gabaldon T."/>
        </authorList>
    </citation>
    <scope>NUCLEOTIDE SEQUENCE</scope>
    <source>
        <strain evidence="1">CBS2887</strain>
    </source>
</reference>
<organism evidence="1 2">
    <name type="scientific">Wickerhamomyces pijperi</name>
    <name type="common">Yeast</name>
    <name type="synonym">Pichia pijperi</name>
    <dbReference type="NCBI Taxonomy" id="599730"/>
    <lineage>
        <taxon>Eukaryota</taxon>
        <taxon>Fungi</taxon>
        <taxon>Dikarya</taxon>
        <taxon>Ascomycota</taxon>
        <taxon>Saccharomycotina</taxon>
        <taxon>Saccharomycetes</taxon>
        <taxon>Phaffomycetales</taxon>
        <taxon>Wickerhamomycetaceae</taxon>
        <taxon>Wickerhamomyces</taxon>
    </lineage>
</organism>
<dbReference type="EMBL" id="JAEUBG010001791">
    <property type="protein sequence ID" value="KAH3685798.1"/>
    <property type="molecule type" value="Genomic_DNA"/>
</dbReference>